<proteinExistence type="predicted"/>
<reference evidence="1" key="2">
    <citation type="submission" date="2010-02" db="EMBL/GenBank/DDBJ databases">
        <authorList>
            <person name="Genoscope - CEA"/>
        </authorList>
    </citation>
    <scope>NUCLEOTIDE SEQUENCE</scope>
    <source>
        <strain evidence="1">CFBP2957</strain>
        <plasmid evidence="1">RCFBPv3_mp</plasmid>
    </source>
</reference>
<accession>D8P4E9</accession>
<organism evidence="1">
    <name type="scientific">Ralstonia solanacearum CFBP2957</name>
    <dbReference type="NCBI Taxonomy" id="859656"/>
    <lineage>
        <taxon>Bacteria</taxon>
        <taxon>Pseudomonadati</taxon>
        <taxon>Pseudomonadota</taxon>
        <taxon>Betaproteobacteria</taxon>
        <taxon>Burkholderiales</taxon>
        <taxon>Burkholderiaceae</taxon>
        <taxon>Ralstonia</taxon>
        <taxon>Ralstonia solanacearum species complex</taxon>
    </lineage>
</organism>
<name>D8P4E9_RALSL</name>
<dbReference type="EMBL" id="FP885907">
    <property type="protein sequence ID" value="CBJ53785.1"/>
    <property type="molecule type" value="Genomic_DNA"/>
</dbReference>
<dbReference type="AlphaFoldDB" id="D8P4E9"/>
<evidence type="ECO:0000313" key="1">
    <source>
        <dbReference type="EMBL" id="CBJ53785.1"/>
    </source>
</evidence>
<keyword evidence="1" id="KW-0808">Transferase</keyword>
<dbReference type="GO" id="GO:0016301">
    <property type="term" value="F:kinase activity"/>
    <property type="evidence" value="ECO:0007669"/>
    <property type="project" value="UniProtKB-KW"/>
</dbReference>
<gene>
    <name evidence="1" type="ORF">RCFBP_mp20359</name>
</gene>
<reference evidence="1" key="1">
    <citation type="journal article" date="2010" name="BMC Genomics">
        <title>Genomes of three tomato pathogens within the Ralstonia solanacearum species complex reveal significant evolutionary divergence.</title>
        <authorList>
            <person name="Remenant B."/>
            <person name="Coupat-Goutaland B."/>
            <person name="Guidot A."/>
            <person name="Cellier G."/>
            <person name="Wicker E."/>
            <person name="Allen C."/>
            <person name="Fegan M."/>
            <person name="Pruvost O."/>
            <person name="Elbaz M."/>
            <person name="Calteau A."/>
            <person name="Salvignol G."/>
            <person name="Mornico D."/>
            <person name="Mangenot S."/>
            <person name="Barbe V."/>
            <person name="Medigue C."/>
            <person name="Prior P."/>
        </authorList>
    </citation>
    <scope>NUCLEOTIDE SEQUENCE [LARGE SCALE GENOMIC DNA]</scope>
    <source>
        <strain evidence="1">CFBP2957</strain>
        <plasmid evidence="1">RCFBPv3_mp</plasmid>
    </source>
</reference>
<geneLocation type="plasmid" evidence="1">
    <name>RCFBPv3_mp</name>
</geneLocation>
<dbReference type="InterPro" id="IPR036890">
    <property type="entry name" value="HATPase_C_sf"/>
</dbReference>
<protein>
    <submittedName>
        <fullName evidence="1">Multi-sensor signal transduction histidine kinase</fullName>
    </submittedName>
</protein>
<dbReference type="Gene3D" id="3.30.565.10">
    <property type="entry name" value="Histidine kinase-like ATPase, C-terminal domain"/>
    <property type="match status" value="1"/>
</dbReference>
<keyword evidence="1" id="KW-0614">Plasmid</keyword>
<sequence>MLGIRERARLLGGQATVTQVPRGGFCLTVQFPAKRDSAAEALQWSA</sequence>
<keyword evidence="1" id="KW-0418">Kinase</keyword>